<evidence type="ECO:0000313" key="3">
    <source>
        <dbReference type="EMBL" id="OWV32340.1"/>
    </source>
</evidence>
<organism evidence="3 4">
    <name type="scientific">Pacificimonas flava</name>
    <dbReference type="NCBI Taxonomy" id="1234595"/>
    <lineage>
        <taxon>Bacteria</taxon>
        <taxon>Pseudomonadati</taxon>
        <taxon>Pseudomonadota</taxon>
        <taxon>Alphaproteobacteria</taxon>
        <taxon>Sphingomonadales</taxon>
        <taxon>Sphingosinicellaceae</taxon>
        <taxon>Pacificimonas</taxon>
    </lineage>
</organism>
<evidence type="ECO:0000256" key="1">
    <source>
        <dbReference type="SAM" id="SignalP"/>
    </source>
</evidence>
<feature type="signal peptide" evidence="1">
    <location>
        <begin position="1"/>
        <end position="28"/>
    </location>
</feature>
<dbReference type="EMBL" id="NFZT01000001">
    <property type="protein sequence ID" value="OWV32340.1"/>
    <property type="molecule type" value="Genomic_DNA"/>
</dbReference>
<feature type="chain" id="PRO_5013324564" description="Peptidase C14 caspase domain-containing protein" evidence="1">
    <location>
        <begin position="29"/>
        <end position="451"/>
    </location>
</feature>
<protein>
    <recommendedName>
        <fullName evidence="2">Peptidase C14 caspase domain-containing protein</fullName>
    </recommendedName>
</protein>
<gene>
    <name evidence="3" type="ORF">B5C34_01970</name>
</gene>
<proteinExistence type="predicted"/>
<dbReference type="InterPro" id="IPR050452">
    <property type="entry name" value="Metacaspase"/>
</dbReference>
<dbReference type="RefSeq" id="WP_088711138.1">
    <property type="nucleotide sequence ID" value="NZ_NFZT01000001.1"/>
</dbReference>
<feature type="domain" description="Peptidase C14 caspase" evidence="2">
    <location>
        <begin position="31"/>
        <end position="265"/>
    </location>
</feature>
<dbReference type="Proteomes" id="UP000198462">
    <property type="component" value="Unassembled WGS sequence"/>
</dbReference>
<dbReference type="GO" id="GO:0006508">
    <property type="term" value="P:proteolysis"/>
    <property type="evidence" value="ECO:0007669"/>
    <property type="project" value="InterPro"/>
</dbReference>
<keyword evidence="4" id="KW-1185">Reference proteome</keyword>
<dbReference type="PANTHER" id="PTHR48104:SF30">
    <property type="entry name" value="METACASPASE-1"/>
    <property type="match status" value="1"/>
</dbReference>
<comment type="caution">
    <text evidence="3">The sequence shown here is derived from an EMBL/GenBank/DDBJ whole genome shotgun (WGS) entry which is preliminary data.</text>
</comment>
<dbReference type="OrthoDB" id="5489622at2"/>
<dbReference type="GO" id="GO:0005737">
    <property type="term" value="C:cytoplasm"/>
    <property type="evidence" value="ECO:0007669"/>
    <property type="project" value="TreeGrafter"/>
</dbReference>
<dbReference type="Gene3D" id="3.40.50.1460">
    <property type="match status" value="1"/>
</dbReference>
<evidence type="ECO:0000259" key="2">
    <source>
        <dbReference type="Pfam" id="PF00656"/>
    </source>
</evidence>
<dbReference type="InterPro" id="IPR011600">
    <property type="entry name" value="Pept_C14_caspase"/>
</dbReference>
<sequence length="451" mass="47055">MTRIRFPLASIAAALVAFLAIAGSPVRAADRALIVAAGSFSHPALKPYELIGADADVALMRSAWTRMTADRPADARAATPELVILSGADAATARVNRAFAELVGQAERGDRILLYLSAHGARIPDNGRLDEADGLDEVLLLADAAPWQPDARRLPGSLSDDEIGDVVDRLRSRGADVFLVIDSCASGGAVRSGAALQPRTLPPALLGLPQTVRRGARGLADPWVEADRRAGAGRLVTFAASPSDRPAFGGPSGGLFTRSLAAAIDGDPATFAMLARKQLAAARGTPASAGSTVLGGQIGAAFFFAGTVPGPLEFAARLDPARLSLSAHRAAQDRCPDGKAGPPAEIDLSAAPLALSHCDLVLLSVDDDELGRVDAWYVDSAGHQTLVSPIEGYPVGLGRPARLSFTFVDRDPETERPLPPGMDRLVLLRRPLGSDEPVSAQVLRFRVGDPP</sequence>
<dbReference type="GO" id="GO:0004197">
    <property type="term" value="F:cysteine-type endopeptidase activity"/>
    <property type="evidence" value="ECO:0007669"/>
    <property type="project" value="InterPro"/>
</dbReference>
<dbReference type="AlphaFoldDB" id="A0A219B1Y3"/>
<dbReference type="Pfam" id="PF00656">
    <property type="entry name" value="Peptidase_C14"/>
    <property type="match status" value="1"/>
</dbReference>
<accession>A0A219B1Y3</accession>
<evidence type="ECO:0000313" key="4">
    <source>
        <dbReference type="Proteomes" id="UP000198462"/>
    </source>
</evidence>
<keyword evidence="1" id="KW-0732">Signal</keyword>
<name>A0A219B1Y3_9SPHN</name>
<dbReference type="PANTHER" id="PTHR48104">
    <property type="entry name" value="METACASPASE-4"/>
    <property type="match status" value="1"/>
</dbReference>
<reference evidence="4" key="1">
    <citation type="submission" date="2017-05" db="EMBL/GenBank/DDBJ databases">
        <authorList>
            <person name="Lin X."/>
        </authorList>
    </citation>
    <scope>NUCLEOTIDE SEQUENCE [LARGE SCALE GENOMIC DNA]</scope>
    <source>
        <strain evidence="4">JLT2012</strain>
    </source>
</reference>